<dbReference type="Proteomes" id="UP001595767">
    <property type="component" value="Unassembled WGS sequence"/>
</dbReference>
<name>A0ABV8L8S6_9NOCA</name>
<keyword evidence="2" id="KW-1185">Reference proteome</keyword>
<evidence type="ECO:0000313" key="2">
    <source>
        <dbReference type="Proteomes" id="UP001595767"/>
    </source>
</evidence>
<reference evidence="2" key="1">
    <citation type="journal article" date="2019" name="Int. J. Syst. Evol. Microbiol.">
        <title>The Global Catalogue of Microorganisms (GCM) 10K type strain sequencing project: providing services to taxonomists for standard genome sequencing and annotation.</title>
        <authorList>
            <consortium name="The Broad Institute Genomics Platform"/>
            <consortium name="The Broad Institute Genome Sequencing Center for Infectious Disease"/>
            <person name="Wu L."/>
            <person name="Ma J."/>
        </authorList>
    </citation>
    <scope>NUCLEOTIDE SEQUENCE [LARGE SCALE GENOMIC DNA]</scope>
    <source>
        <strain evidence="2">CGMCC 4.7204</strain>
    </source>
</reference>
<dbReference type="EMBL" id="JBHSBA010000012">
    <property type="protein sequence ID" value="MFC4127222.1"/>
    <property type="molecule type" value="Genomic_DNA"/>
</dbReference>
<dbReference type="RefSeq" id="WP_378552476.1">
    <property type="nucleotide sequence ID" value="NZ_JBHSBA010000012.1"/>
</dbReference>
<sequence>MRGFAIIDRQPTADATAVWLTSRTDATTVGHTNAVVLADDDPGYVTKVRSLATGRSVILTSGSEPPLPFVTVNHVDVFDELIALTRRYQERIGAAVQEYAGRTRGKLVTPRFLPEPELAQPEGDEPRYRALAVADFAAAVWSAWLFTDEQRLRRTVSPKTQVTPWIMPPDLNDAAITDFPAEFASQVKPEPPA</sequence>
<evidence type="ECO:0000313" key="1">
    <source>
        <dbReference type="EMBL" id="MFC4127222.1"/>
    </source>
</evidence>
<gene>
    <name evidence="1" type="ORF">ACFOW8_20015</name>
</gene>
<protein>
    <submittedName>
        <fullName evidence="1">Uncharacterized protein</fullName>
    </submittedName>
</protein>
<accession>A0ABV8L8S6</accession>
<organism evidence="1 2">
    <name type="scientific">Nocardia rhizosphaerae</name>
    <dbReference type="NCBI Taxonomy" id="1691571"/>
    <lineage>
        <taxon>Bacteria</taxon>
        <taxon>Bacillati</taxon>
        <taxon>Actinomycetota</taxon>
        <taxon>Actinomycetes</taxon>
        <taxon>Mycobacteriales</taxon>
        <taxon>Nocardiaceae</taxon>
        <taxon>Nocardia</taxon>
    </lineage>
</organism>
<comment type="caution">
    <text evidence="1">The sequence shown here is derived from an EMBL/GenBank/DDBJ whole genome shotgun (WGS) entry which is preliminary data.</text>
</comment>
<proteinExistence type="predicted"/>